<keyword evidence="6" id="KW-1185">Reference proteome</keyword>
<accession>A0ABZ2U657</accession>
<dbReference type="EMBL" id="CP136137">
    <property type="protein sequence ID" value="WYY09253.1"/>
    <property type="molecule type" value="Genomic_DNA"/>
</dbReference>
<dbReference type="RefSeq" id="WP_066163637.1">
    <property type="nucleotide sequence ID" value="NZ_CP136137.1"/>
</dbReference>
<dbReference type="InterPro" id="IPR036388">
    <property type="entry name" value="WH-like_DNA-bd_sf"/>
</dbReference>
<keyword evidence="2" id="KW-0238">DNA-binding</keyword>
<dbReference type="Gene3D" id="1.20.120.530">
    <property type="entry name" value="GntR ligand-binding domain-like"/>
    <property type="match status" value="1"/>
</dbReference>
<dbReference type="PANTHER" id="PTHR43537:SF20">
    <property type="entry name" value="HTH-TYPE TRANSCRIPTIONAL REPRESSOR GLAR"/>
    <property type="match status" value="1"/>
</dbReference>
<reference evidence="5 6" key="1">
    <citation type="journal article" date="2023" name="Virus Evol.">
        <title>Computational host range prediction-The good, the bad, and the ugly.</title>
        <authorList>
            <person name="Howell A.A."/>
            <person name="Versoza C.J."/>
            <person name="Pfeifer S.P."/>
        </authorList>
    </citation>
    <scope>NUCLEOTIDE SEQUENCE [LARGE SCALE GENOMIC DNA]</scope>
    <source>
        <strain evidence="5 6">1610/1b</strain>
    </source>
</reference>
<dbReference type="InterPro" id="IPR000524">
    <property type="entry name" value="Tscrpt_reg_HTH_GntR"/>
</dbReference>
<evidence type="ECO:0000256" key="2">
    <source>
        <dbReference type="ARBA" id="ARBA00023125"/>
    </source>
</evidence>
<evidence type="ECO:0000259" key="4">
    <source>
        <dbReference type="PROSITE" id="PS50949"/>
    </source>
</evidence>
<dbReference type="InterPro" id="IPR036390">
    <property type="entry name" value="WH_DNA-bd_sf"/>
</dbReference>
<sequence>MSSGRVRASIPTRADRVLDQIRLDILNGQLEPGARLGFADLGARYAVSTGVLREVLPRLVEQGLATSEPQLGFRVIEVSVDRLNQLTEARVAIETLVTRTAVADGDLAWEADVVAKHHALARLTEATSAGQIQADWIAAHEQFHLAILSGCANSYLFDIAHRLRSVAEVYRCWSAPEQEIAHRDIAAEHRGLMDAAISRQADLAAERTDAHIRRTTELLIAAQAARHPAS</sequence>
<dbReference type="Pfam" id="PF00392">
    <property type="entry name" value="GntR"/>
    <property type="match status" value="1"/>
</dbReference>
<dbReference type="Gene3D" id="1.10.10.10">
    <property type="entry name" value="Winged helix-like DNA-binding domain superfamily/Winged helix DNA-binding domain"/>
    <property type="match status" value="1"/>
</dbReference>
<dbReference type="SUPFAM" id="SSF48008">
    <property type="entry name" value="GntR ligand-binding domain-like"/>
    <property type="match status" value="1"/>
</dbReference>
<organism evidence="5 6">
    <name type="scientific">Gordonia hydrophobica</name>
    <dbReference type="NCBI Taxonomy" id="40516"/>
    <lineage>
        <taxon>Bacteria</taxon>
        <taxon>Bacillati</taxon>
        <taxon>Actinomycetota</taxon>
        <taxon>Actinomycetes</taxon>
        <taxon>Mycobacteriales</taxon>
        <taxon>Gordoniaceae</taxon>
        <taxon>Gordonia</taxon>
    </lineage>
</organism>
<dbReference type="SUPFAM" id="SSF46785">
    <property type="entry name" value="Winged helix' DNA-binding domain"/>
    <property type="match status" value="1"/>
</dbReference>
<gene>
    <name evidence="5" type="ORF">RVF87_09430</name>
</gene>
<dbReference type="PANTHER" id="PTHR43537">
    <property type="entry name" value="TRANSCRIPTIONAL REGULATOR, GNTR FAMILY"/>
    <property type="match status" value="1"/>
</dbReference>
<evidence type="ECO:0000313" key="6">
    <source>
        <dbReference type="Proteomes" id="UP001479933"/>
    </source>
</evidence>
<dbReference type="Pfam" id="PF07729">
    <property type="entry name" value="FCD"/>
    <property type="match status" value="1"/>
</dbReference>
<dbReference type="SMART" id="SM00895">
    <property type="entry name" value="FCD"/>
    <property type="match status" value="1"/>
</dbReference>
<keyword evidence="3" id="KW-0804">Transcription</keyword>
<evidence type="ECO:0000256" key="1">
    <source>
        <dbReference type="ARBA" id="ARBA00023015"/>
    </source>
</evidence>
<feature type="domain" description="HTH gntR-type" evidence="4">
    <location>
        <begin position="11"/>
        <end position="78"/>
    </location>
</feature>
<dbReference type="PROSITE" id="PS50949">
    <property type="entry name" value="HTH_GNTR"/>
    <property type="match status" value="1"/>
</dbReference>
<dbReference type="InterPro" id="IPR011711">
    <property type="entry name" value="GntR_C"/>
</dbReference>
<name>A0ABZ2U657_9ACTN</name>
<protein>
    <submittedName>
        <fullName evidence="5">FCD domain-containing protein</fullName>
    </submittedName>
</protein>
<dbReference type="Proteomes" id="UP001479933">
    <property type="component" value="Chromosome"/>
</dbReference>
<dbReference type="InterPro" id="IPR008920">
    <property type="entry name" value="TF_FadR/GntR_C"/>
</dbReference>
<dbReference type="SMART" id="SM00345">
    <property type="entry name" value="HTH_GNTR"/>
    <property type="match status" value="1"/>
</dbReference>
<evidence type="ECO:0000313" key="5">
    <source>
        <dbReference type="EMBL" id="WYY09253.1"/>
    </source>
</evidence>
<keyword evidence="1" id="KW-0805">Transcription regulation</keyword>
<proteinExistence type="predicted"/>
<evidence type="ECO:0000256" key="3">
    <source>
        <dbReference type="ARBA" id="ARBA00023163"/>
    </source>
</evidence>